<sequence length="145" mass="16666">MTNNRNFTTKNLPDGSKPKGLRTPSPWQPPLGHCSRCDYYCPLGGSSENFKPPPPKKTLWLQLKPYDNTRRESANAYQRALTLVYKGRRKTTQIRKTAKTTLFPQEGPQTHSSNPTRTDPFDPLQRKPLLQNRLGLHLKRETHTN</sequence>
<accession>A0AAD1T562</accession>
<feature type="region of interest" description="Disordered" evidence="1">
    <location>
        <begin position="1"/>
        <end position="28"/>
    </location>
</feature>
<dbReference type="Proteomes" id="UP001295444">
    <property type="component" value="Chromosome 10"/>
</dbReference>
<protein>
    <submittedName>
        <fullName evidence="2">Uncharacterized protein</fullName>
    </submittedName>
</protein>
<organism evidence="2 3">
    <name type="scientific">Pelobates cultripes</name>
    <name type="common">Western spadefoot toad</name>
    <dbReference type="NCBI Taxonomy" id="61616"/>
    <lineage>
        <taxon>Eukaryota</taxon>
        <taxon>Metazoa</taxon>
        <taxon>Chordata</taxon>
        <taxon>Craniata</taxon>
        <taxon>Vertebrata</taxon>
        <taxon>Euteleostomi</taxon>
        <taxon>Amphibia</taxon>
        <taxon>Batrachia</taxon>
        <taxon>Anura</taxon>
        <taxon>Pelobatoidea</taxon>
        <taxon>Pelobatidae</taxon>
        <taxon>Pelobates</taxon>
    </lineage>
</organism>
<dbReference type="AlphaFoldDB" id="A0AAD1T562"/>
<proteinExistence type="predicted"/>
<dbReference type="EMBL" id="OW240921">
    <property type="protein sequence ID" value="CAH2319443.1"/>
    <property type="molecule type" value="Genomic_DNA"/>
</dbReference>
<keyword evidence="3" id="KW-1185">Reference proteome</keyword>
<feature type="region of interest" description="Disordered" evidence="1">
    <location>
        <begin position="96"/>
        <end position="145"/>
    </location>
</feature>
<feature type="compositionally biased region" description="Polar residues" evidence="1">
    <location>
        <begin position="1"/>
        <end position="11"/>
    </location>
</feature>
<feature type="compositionally biased region" description="Polar residues" evidence="1">
    <location>
        <begin position="99"/>
        <end position="117"/>
    </location>
</feature>
<evidence type="ECO:0000313" key="3">
    <source>
        <dbReference type="Proteomes" id="UP001295444"/>
    </source>
</evidence>
<reference evidence="2" key="1">
    <citation type="submission" date="2022-03" db="EMBL/GenBank/DDBJ databases">
        <authorList>
            <person name="Alioto T."/>
            <person name="Alioto T."/>
            <person name="Gomez Garrido J."/>
        </authorList>
    </citation>
    <scope>NUCLEOTIDE SEQUENCE</scope>
</reference>
<evidence type="ECO:0000256" key="1">
    <source>
        <dbReference type="SAM" id="MobiDB-lite"/>
    </source>
</evidence>
<evidence type="ECO:0000313" key="2">
    <source>
        <dbReference type="EMBL" id="CAH2319443.1"/>
    </source>
</evidence>
<name>A0AAD1T562_PELCU</name>
<gene>
    <name evidence="2" type="ORF">PECUL_23A001975</name>
</gene>